<dbReference type="PROSITE" id="PS50041">
    <property type="entry name" value="C_TYPE_LECTIN_2"/>
    <property type="match status" value="1"/>
</dbReference>
<evidence type="ECO:0000256" key="10">
    <source>
        <dbReference type="ARBA" id="ARBA00023084"/>
    </source>
</evidence>
<dbReference type="InterPro" id="IPR052126">
    <property type="entry name" value="Spindle_Org/Thrombomodulin"/>
</dbReference>
<feature type="domain" description="EGF-like" evidence="21">
    <location>
        <begin position="331"/>
        <end position="367"/>
    </location>
</feature>
<dbReference type="GO" id="GO:0007596">
    <property type="term" value="P:blood coagulation"/>
    <property type="evidence" value="ECO:0007669"/>
    <property type="project" value="UniProtKB-KW"/>
</dbReference>
<dbReference type="InterPro" id="IPR001304">
    <property type="entry name" value="C-type_lectin-like"/>
</dbReference>
<keyword evidence="11 19" id="KW-0472">Membrane</keyword>
<dbReference type="Gene3D" id="2.10.25.10">
    <property type="entry name" value="Laminin"/>
    <property type="match status" value="6"/>
</dbReference>
<dbReference type="InterPro" id="IPR026823">
    <property type="entry name" value="cEGF"/>
</dbReference>
<evidence type="ECO:0000256" key="1">
    <source>
        <dbReference type="ARBA" id="ARBA00004479"/>
    </source>
</evidence>
<evidence type="ECO:0000256" key="6">
    <source>
        <dbReference type="ARBA" id="ARBA00022729"/>
    </source>
</evidence>
<evidence type="ECO:0000256" key="20">
    <source>
        <dbReference type="SAM" id="SignalP"/>
    </source>
</evidence>
<dbReference type="InterPro" id="IPR016186">
    <property type="entry name" value="C-type_lectin-like/link_sf"/>
</dbReference>
<evidence type="ECO:0000256" key="4">
    <source>
        <dbReference type="ARBA" id="ARBA00022692"/>
    </source>
</evidence>
<evidence type="ECO:0000256" key="17">
    <source>
        <dbReference type="PROSITE-ProRule" id="PRU00076"/>
    </source>
</evidence>
<feature type="compositionally biased region" description="Polar residues" evidence="18">
    <location>
        <begin position="507"/>
        <end position="516"/>
    </location>
</feature>
<dbReference type="FunFam" id="2.10.25.10:FF:000406">
    <property type="entry name" value="CD248 molecule"/>
    <property type="match status" value="1"/>
</dbReference>
<dbReference type="PANTHER" id="PTHR24036:SF5">
    <property type="entry name" value="THROMBOMODULIN"/>
    <property type="match status" value="1"/>
</dbReference>
<accession>A0A6J2MLG5</accession>
<dbReference type="GeneID" id="114506716"/>
<feature type="transmembrane region" description="Helical" evidence="19">
    <location>
        <begin position="523"/>
        <end position="544"/>
    </location>
</feature>
<dbReference type="SUPFAM" id="SSF57184">
    <property type="entry name" value="Growth factor receptor domain"/>
    <property type="match status" value="1"/>
</dbReference>
<evidence type="ECO:0000256" key="15">
    <source>
        <dbReference type="ARBA" id="ARBA00045242"/>
    </source>
</evidence>
<dbReference type="RefSeq" id="XP_028380339.1">
    <property type="nucleotide sequence ID" value="XM_028524538.2"/>
</dbReference>
<evidence type="ECO:0000259" key="21">
    <source>
        <dbReference type="PROSITE" id="PS50026"/>
    </source>
</evidence>
<keyword evidence="7" id="KW-0677">Repeat</keyword>
<dbReference type="InterPro" id="IPR015149">
    <property type="entry name" value="Tme5_EGF-like"/>
</dbReference>
<dbReference type="Pfam" id="PF09064">
    <property type="entry name" value="EGF_Tme5"/>
    <property type="match status" value="1"/>
</dbReference>
<reference evidence="24" key="1">
    <citation type="submission" date="2025-08" db="UniProtKB">
        <authorList>
            <consortium name="RefSeq"/>
        </authorList>
    </citation>
    <scope>IDENTIFICATION</scope>
    <source>
        <tissue evidence="24">Muscle</tissue>
    </source>
</reference>
<comment type="caution">
    <text evidence="17">Lacks conserved residue(s) required for the propagation of feature annotation.</text>
</comment>
<dbReference type="InterPro" id="IPR000152">
    <property type="entry name" value="EGF-type_Asp/Asn_hydroxyl_site"/>
</dbReference>
<evidence type="ECO:0000256" key="8">
    <source>
        <dbReference type="ARBA" id="ARBA00022974"/>
    </source>
</evidence>
<dbReference type="SUPFAM" id="SSF56436">
    <property type="entry name" value="C-type lectin-like"/>
    <property type="match status" value="1"/>
</dbReference>
<dbReference type="AlphaFoldDB" id="A0A6J2MLG5"/>
<dbReference type="OrthoDB" id="4062651at2759"/>
<dbReference type="PROSITE" id="PS01187">
    <property type="entry name" value="EGF_CA"/>
    <property type="match status" value="2"/>
</dbReference>
<name>A0A6J2MLG5_9CHIR</name>
<keyword evidence="10" id="KW-0094">Blood coagulation</keyword>
<dbReference type="PROSITE" id="PS50026">
    <property type="entry name" value="EGF_3"/>
    <property type="match status" value="2"/>
</dbReference>
<keyword evidence="13" id="KW-0675">Receptor</keyword>
<dbReference type="SMART" id="SM00179">
    <property type="entry name" value="EGF_CA"/>
    <property type="match status" value="4"/>
</dbReference>
<evidence type="ECO:0000256" key="18">
    <source>
        <dbReference type="SAM" id="MobiDB-lite"/>
    </source>
</evidence>
<dbReference type="FunCoup" id="A0A6J2MLG5">
    <property type="interactions" value="240"/>
</dbReference>
<evidence type="ECO:0000256" key="9">
    <source>
        <dbReference type="ARBA" id="ARBA00022989"/>
    </source>
</evidence>
<keyword evidence="9 19" id="KW-1133">Transmembrane helix</keyword>
<dbReference type="Pfam" id="PF07645">
    <property type="entry name" value="EGF_CA"/>
    <property type="match status" value="1"/>
</dbReference>
<keyword evidence="3 17" id="KW-0245">EGF-like domain</keyword>
<protein>
    <recommendedName>
        <fullName evidence="2">Thrombomodulin</fullName>
    </recommendedName>
</protein>
<dbReference type="SMART" id="SM00034">
    <property type="entry name" value="CLECT"/>
    <property type="match status" value="1"/>
</dbReference>
<evidence type="ECO:0000256" key="13">
    <source>
        <dbReference type="ARBA" id="ARBA00023170"/>
    </source>
</evidence>
<evidence type="ECO:0000256" key="11">
    <source>
        <dbReference type="ARBA" id="ARBA00023136"/>
    </source>
</evidence>
<dbReference type="Gene3D" id="3.10.100.10">
    <property type="entry name" value="Mannose-Binding Protein A, subunit A"/>
    <property type="match status" value="1"/>
</dbReference>
<organism evidence="23 24">
    <name type="scientific">Phyllostomus discolor</name>
    <name type="common">pale spear-nosed bat</name>
    <dbReference type="NCBI Taxonomy" id="89673"/>
    <lineage>
        <taxon>Eukaryota</taxon>
        <taxon>Metazoa</taxon>
        <taxon>Chordata</taxon>
        <taxon>Craniata</taxon>
        <taxon>Vertebrata</taxon>
        <taxon>Euteleostomi</taxon>
        <taxon>Mammalia</taxon>
        <taxon>Eutheria</taxon>
        <taxon>Laurasiatheria</taxon>
        <taxon>Chiroptera</taxon>
        <taxon>Yangochiroptera</taxon>
        <taxon>Phyllostomidae</taxon>
        <taxon>Phyllostominae</taxon>
        <taxon>Phyllostomus</taxon>
    </lineage>
</organism>
<dbReference type="CTD" id="7056"/>
<comment type="subcellular location">
    <subcellularLocation>
        <location evidence="1">Membrane</location>
        <topology evidence="1">Single-pass type I membrane protein</topology>
    </subcellularLocation>
</comment>
<dbReference type="InterPro" id="IPR018097">
    <property type="entry name" value="EGF_Ca-bd_CS"/>
</dbReference>
<evidence type="ECO:0000256" key="7">
    <source>
        <dbReference type="ARBA" id="ARBA00022737"/>
    </source>
</evidence>
<feature type="domain" description="C-type lectin" evidence="22">
    <location>
        <begin position="39"/>
        <end position="163"/>
    </location>
</feature>
<dbReference type="InterPro" id="IPR049883">
    <property type="entry name" value="NOTCH1_EGF-like"/>
</dbReference>
<gene>
    <name evidence="24" type="primary">THBD</name>
</gene>
<dbReference type="GO" id="GO:0004888">
    <property type="term" value="F:transmembrane signaling receptor activity"/>
    <property type="evidence" value="ECO:0007669"/>
    <property type="project" value="InterPro"/>
</dbReference>
<dbReference type="InterPro" id="IPR057350">
    <property type="entry name" value="THBD"/>
</dbReference>
<dbReference type="CDD" id="cd00054">
    <property type="entry name" value="EGF_CA"/>
    <property type="match status" value="2"/>
</dbReference>
<dbReference type="Pfam" id="PF25444">
    <property type="entry name" value="THBD"/>
    <property type="match status" value="1"/>
</dbReference>
<dbReference type="GO" id="GO:0016020">
    <property type="term" value="C:membrane"/>
    <property type="evidence" value="ECO:0007669"/>
    <property type="project" value="UniProtKB-SubCell"/>
</dbReference>
<evidence type="ECO:0000256" key="12">
    <source>
        <dbReference type="ARBA" id="ARBA00023157"/>
    </source>
</evidence>
<dbReference type="PRINTS" id="PR00907">
    <property type="entry name" value="THRMBOMODULN"/>
</dbReference>
<feature type="domain" description="EGF-like" evidence="21">
    <location>
        <begin position="447"/>
        <end position="485"/>
    </location>
</feature>
<dbReference type="PANTHER" id="PTHR24036">
    <property type="entry name" value="SKELETOR-RELATED"/>
    <property type="match status" value="1"/>
</dbReference>
<dbReference type="Pfam" id="PF12662">
    <property type="entry name" value="cEGF"/>
    <property type="match status" value="1"/>
</dbReference>
<dbReference type="KEGG" id="pdic:114506716"/>
<evidence type="ECO:0000259" key="22">
    <source>
        <dbReference type="PROSITE" id="PS50041"/>
    </source>
</evidence>
<dbReference type="InterPro" id="IPR009030">
    <property type="entry name" value="Growth_fac_rcpt_cys_sf"/>
</dbReference>
<dbReference type="InterPro" id="IPR001881">
    <property type="entry name" value="EGF-like_Ca-bd_dom"/>
</dbReference>
<dbReference type="PIRSF" id="PIRSF001775">
    <property type="entry name" value="CD93/CD141"/>
    <property type="match status" value="1"/>
</dbReference>
<evidence type="ECO:0000313" key="23">
    <source>
        <dbReference type="Proteomes" id="UP000504628"/>
    </source>
</evidence>
<dbReference type="InterPro" id="IPR016187">
    <property type="entry name" value="CTDL_fold"/>
</dbReference>
<dbReference type="SUPFAM" id="SSF57196">
    <property type="entry name" value="EGF/Laminin"/>
    <property type="match status" value="3"/>
</dbReference>
<dbReference type="GO" id="GO:0005509">
    <property type="term" value="F:calcium ion binding"/>
    <property type="evidence" value="ECO:0007669"/>
    <property type="project" value="InterPro"/>
</dbReference>
<comment type="function">
    <text evidence="15">Endothelial cell receptor that plays a critical role in regulating several physiological processes including hemostasis, coagulation, fibrinolysis, inflammation, and angiogenesis. Acts as a cofactor for thrombin activation of protein C/PROC on the surface of vascular endothelial cells leading to initiation of the activated protein C anticoagulant pathway. Also accelerates the activation of the plasma carboxypeptidase B2/CPB2, which catalyzes removal of C-terminal basic amino acids from its substrates including kinins or anaphylatoxins leading to fibrinolysis inhibition. Plays critical protective roles in changing the cleavage specificity of protease-activated receptor 1/PAR1, inhibiting endothelial cell permeability and inflammation. Suppresses inflammation distinctly from its anticoagulant cofactor activity by sequestering HMGB1 thereby preventing it from engaging cellular receptors such as RAGE and contributing to the inflammatory response.</text>
</comment>
<feature type="compositionally biased region" description="Polar residues" evidence="18">
    <location>
        <begin position="484"/>
        <end position="493"/>
    </location>
</feature>
<keyword evidence="4 19" id="KW-0812">Transmembrane</keyword>
<keyword evidence="6 20" id="KW-0732">Signal</keyword>
<feature type="signal peptide" evidence="20">
    <location>
        <begin position="1"/>
        <end position="24"/>
    </location>
</feature>
<dbReference type="InterPro" id="IPR000742">
    <property type="entry name" value="EGF"/>
</dbReference>
<dbReference type="SMART" id="SM00181">
    <property type="entry name" value="EGF"/>
    <property type="match status" value="6"/>
</dbReference>
<evidence type="ECO:0000256" key="5">
    <source>
        <dbReference type="ARBA" id="ARBA00022696"/>
    </source>
</evidence>
<feature type="region of interest" description="Disordered" evidence="18">
    <location>
        <begin position="484"/>
        <end position="519"/>
    </location>
</feature>
<evidence type="ECO:0000256" key="16">
    <source>
        <dbReference type="ARBA" id="ARBA00046453"/>
    </source>
</evidence>
<evidence type="ECO:0000313" key="24">
    <source>
        <dbReference type="RefSeq" id="XP_028380339.1"/>
    </source>
</evidence>
<evidence type="ECO:0000256" key="19">
    <source>
        <dbReference type="SAM" id="Phobius"/>
    </source>
</evidence>
<feature type="chain" id="PRO_5026720613" description="Thrombomodulin" evidence="20">
    <location>
        <begin position="25"/>
        <end position="582"/>
    </location>
</feature>
<dbReference type="Proteomes" id="UP000504628">
    <property type="component" value="Chromosome 9"/>
</dbReference>
<comment type="subunit">
    <text evidence="16">Interacts with ITGAL, ITGAM and ITGB2. Interacts with thrombin/F2; this interaction switches the specificity of thrombin from a procoagulant to an anticoagulant and antifibrinolytic protease. Interacts with ANGP1 and ANGP2; these interactions significantly inhibit the generation of activated PC and TAFIa/CPB2 by the thrombin/thrombomodulin complex. Interacts with PF4; this interaction enhances generation of activated protein C. Interacts with HMGB1; this interaction inhibits HMGB1 inflammatory activity.</text>
</comment>
<keyword evidence="5" id="KW-0356">Hemostasis</keyword>
<dbReference type="FunFam" id="2.10.25.10:FF:000874">
    <property type="entry name" value="Thrombomodulin"/>
    <property type="match status" value="1"/>
</dbReference>
<keyword evidence="12" id="KW-1015">Disulfide bond</keyword>
<sequence>MTVECPNSMMQVLLFSVLGPAALGLPALPEPQPHGSQCIQQDCYSLFRGPTPFPTASLACERLQGHLMTVRSSVAADVISLLLSGDGGHSSRLWIGLKLPSGCSNLGQLGPLRGFQWVTGDNQTSYSRWARLPPEPLCGPLCVLVSASGSPEPGEQVWEEEQCLVKADGFLCEFHFPASCRPLTVEHGATAAASVSISYSTPFGARGTDFQALPVGSSAAVSPFGVELVCELRAGDAEARWGREVQGPWDCSVENGGCQHVCNRNAGVLRCLCPADTATQEDRRSCAAPGEHSCDKLCEHFCFRNPEVPGSYSCMCETGYKLASDQHQCEDVDDCMQVPSPCQQVCVNNQGGFECHCHPGYYMVDGECVESVDPCIGTNCEYQCQPLSKTDYRCVCAEGFAPNPQAPHRCQMFCNQSSCTADCDPNKPDSCQCPEGYILDEGFMCTDIDECDNGNCPGAFSCRNLPGSYECICGPDSSQAGTDCDLTNMSNASGDEGGSGDHPISATPGTTSNPSPAGSGHSGVLTGISILSLSLVVALLALLCHLRKKQGSMQAELEYKCEVPDKEVVLQHVNTEQAPQKL</sequence>
<proteinExistence type="predicted"/>
<evidence type="ECO:0000256" key="2">
    <source>
        <dbReference type="ARBA" id="ARBA00019822"/>
    </source>
</evidence>
<keyword evidence="8" id="KW-0654">Proteoglycan</keyword>
<dbReference type="InParanoid" id="A0A6J2MLG5"/>
<evidence type="ECO:0000256" key="3">
    <source>
        <dbReference type="ARBA" id="ARBA00022536"/>
    </source>
</evidence>
<evidence type="ECO:0000256" key="14">
    <source>
        <dbReference type="ARBA" id="ARBA00023180"/>
    </source>
</evidence>
<dbReference type="PROSITE" id="PS00010">
    <property type="entry name" value="ASX_HYDROXYL"/>
    <property type="match status" value="2"/>
</dbReference>
<keyword evidence="23" id="KW-1185">Reference proteome</keyword>
<keyword evidence="14" id="KW-0325">Glycoprotein</keyword>